<proteinExistence type="predicted"/>
<evidence type="ECO:0000256" key="1">
    <source>
        <dbReference type="SAM" id="MobiDB-lite"/>
    </source>
</evidence>
<organism evidence="2 3">
    <name type="scientific">Chara braunii</name>
    <name type="common">Braun's stonewort</name>
    <dbReference type="NCBI Taxonomy" id="69332"/>
    <lineage>
        <taxon>Eukaryota</taxon>
        <taxon>Viridiplantae</taxon>
        <taxon>Streptophyta</taxon>
        <taxon>Charophyceae</taxon>
        <taxon>Charales</taxon>
        <taxon>Characeae</taxon>
        <taxon>Chara</taxon>
    </lineage>
</organism>
<comment type="caution">
    <text evidence="2">The sequence shown here is derived from an EMBL/GenBank/DDBJ whole genome shotgun (WGS) entry which is preliminary data.</text>
</comment>
<name>A0A388KBY7_CHABU</name>
<dbReference type="Gramene" id="GBG67549">
    <property type="protein sequence ID" value="GBG67549"/>
    <property type="gene ID" value="CBR_g680"/>
</dbReference>
<accession>A0A388KBY7</accession>
<reference evidence="2 3" key="1">
    <citation type="journal article" date="2018" name="Cell">
        <title>The Chara Genome: Secondary Complexity and Implications for Plant Terrestrialization.</title>
        <authorList>
            <person name="Nishiyama T."/>
            <person name="Sakayama H."/>
            <person name="Vries J.D."/>
            <person name="Buschmann H."/>
            <person name="Saint-Marcoux D."/>
            <person name="Ullrich K.K."/>
            <person name="Haas F.B."/>
            <person name="Vanderstraeten L."/>
            <person name="Becker D."/>
            <person name="Lang D."/>
            <person name="Vosolsobe S."/>
            <person name="Rombauts S."/>
            <person name="Wilhelmsson P.K.I."/>
            <person name="Janitza P."/>
            <person name="Kern R."/>
            <person name="Heyl A."/>
            <person name="Rumpler F."/>
            <person name="Villalobos L.I.A.C."/>
            <person name="Clay J.M."/>
            <person name="Skokan R."/>
            <person name="Toyoda A."/>
            <person name="Suzuki Y."/>
            <person name="Kagoshima H."/>
            <person name="Schijlen E."/>
            <person name="Tajeshwar N."/>
            <person name="Catarino B."/>
            <person name="Hetherington A.J."/>
            <person name="Saltykova A."/>
            <person name="Bonnot C."/>
            <person name="Breuninger H."/>
            <person name="Symeonidi A."/>
            <person name="Radhakrishnan G.V."/>
            <person name="Van Nieuwerburgh F."/>
            <person name="Deforce D."/>
            <person name="Chang C."/>
            <person name="Karol K.G."/>
            <person name="Hedrich R."/>
            <person name="Ulvskov P."/>
            <person name="Glockner G."/>
            <person name="Delwiche C.F."/>
            <person name="Petrasek J."/>
            <person name="Van de Peer Y."/>
            <person name="Friml J."/>
            <person name="Beilby M."/>
            <person name="Dolan L."/>
            <person name="Kohara Y."/>
            <person name="Sugano S."/>
            <person name="Fujiyama A."/>
            <person name="Delaux P.-M."/>
            <person name="Quint M."/>
            <person name="TheiBen G."/>
            <person name="Hagemann M."/>
            <person name="Harholt J."/>
            <person name="Dunand C."/>
            <person name="Zachgo S."/>
            <person name="Langdale J."/>
            <person name="Maumus F."/>
            <person name="Straeten D.V.D."/>
            <person name="Gould S.B."/>
            <person name="Rensing S.A."/>
        </authorList>
    </citation>
    <scope>NUCLEOTIDE SEQUENCE [LARGE SCALE GENOMIC DNA]</scope>
    <source>
        <strain evidence="2 3">S276</strain>
    </source>
</reference>
<dbReference type="AlphaFoldDB" id="A0A388KBY7"/>
<dbReference type="Proteomes" id="UP000265515">
    <property type="component" value="Unassembled WGS sequence"/>
</dbReference>
<keyword evidence="3" id="KW-1185">Reference proteome</keyword>
<evidence type="ECO:0000313" key="2">
    <source>
        <dbReference type="EMBL" id="GBG67549.1"/>
    </source>
</evidence>
<protein>
    <submittedName>
        <fullName evidence="2">Uncharacterized protein</fullName>
    </submittedName>
</protein>
<gene>
    <name evidence="2" type="ORF">CBR_g680</name>
</gene>
<feature type="region of interest" description="Disordered" evidence="1">
    <location>
        <begin position="195"/>
        <end position="250"/>
    </location>
</feature>
<sequence>MELGLIYLRHVREHPAFTADDAKKNVGTCGLPAFWFHDVSELLHIVWQNLPALSSSQSLVRENRGRLTMALEALYDLSQLRNTGLGHDLADVVQDIPQASRFAVDVDFCRDFALSGGYVVLLRVLQCATNPVCRKEVRLAAFILARVALGLAVIPWQPWRDQRDADADIFLDSEVAGKLVEELVHIVARCAGNRVTGTNTDDEQEEDSEEEEEDEGEKDDEWEEEDELEEADEWEEEDEGDEEDEGEEEGKLCLQETALSAICSFAHAASEMQAHRGWLQKEPGVPSSRFCNAFTTLGPGDWPLETPTPKFDREEVQNFIDTIRDVLTCSRTQTLLLEFLRVGQRKPSSRRLVKDSIRIFAYLLIPRMVYWHRFGETLQDFPPPLWSMDSLPDLSKVMAALKRTATAAGLSPFSKLHLAKIFIYLNIQGSVHEDFVRLCDCLEYCSEVRGRREIDWFTREVLDTVRDWFKATRSTLDKREMYLLIFERNTKESCFFFPCIIGPDFLPRYEITAIYEYDTAISKYDLAARIEDENEGVLARNLRDQSLFQQCTASVIGLAGDFMEELLNDYSLTSDGVFLEDAHDPLEGCRQSLPKVIDKAIRRCSDLLRQSLRVESVRPKDSSLMRYWGIFHEWIIEPCGNPAWRPACTIRESIHNRYSECDTEGMEGLEDAVHSLLLLRNISRLLRLSIAYFGGDDMSRLGQWTYVVPTLVTILAYRPGSFNPPTQLGFTHDLSARCMSDIRCNSAVVIETTLQAAMMKSICQETDPDENERNNLGTLWSVLRKWRQKSEQEGGPGSSPDFVSLVHVIDLHSGSFPDRPQADLGHWLDSYQFEVMPDEANSATVPKLRLTSRRRDFPRAVYCYRKPG</sequence>
<evidence type="ECO:0000313" key="3">
    <source>
        <dbReference type="Proteomes" id="UP000265515"/>
    </source>
</evidence>
<dbReference type="EMBL" id="BFEA01000088">
    <property type="protein sequence ID" value="GBG67549.1"/>
    <property type="molecule type" value="Genomic_DNA"/>
</dbReference>
<feature type="compositionally biased region" description="Acidic residues" evidence="1">
    <location>
        <begin position="200"/>
        <end position="248"/>
    </location>
</feature>